<organism evidence="2 3">
    <name type="scientific">Panagrolaimus superbus</name>
    <dbReference type="NCBI Taxonomy" id="310955"/>
    <lineage>
        <taxon>Eukaryota</taxon>
        <taxon>Metazoa</taxon>
        <taxon>Ecdysozoa</taxon>
        <taxon>Nematoda</taxon>
        <taxon>Chromadorea</taxon>
        <taxon>Rhabditida</taxon>
        <taxon>Tylenchina</taxon>
        <taxon>Panagrolaimomorpha</taxon>
        <taxon>Panagrolaimoidea</taxon>
        <taxon>Panagrolaimidae</taxon>
        <taxon>Panagrolaimus</taxon>
    </lineage>
</organism>
<sequence length="346" mass="41086">MTKRLQAKTYDSMLQKMGSEKEWTPEFRNDITKAFKNCAYEGHKISEEYKNMDQKNLYLKRQHQNFTAEIEATKKELEEKDQKIYKIKEVAAENKLESVKTQLQKREEFIEQLKEQNAKEKREANERIETLKNEHKIEVETKVEKQKQLFKMIADTPISDEPLWIISRKFCNSIYESHQKDANLFVYSFVKELFTLGEIILPKQKLKQKKIKEATAVLAFYFYKSVNNERILEDALNKRRSEIRQTFYQKVNKNGIIAINIVGEYYFYKSDSFGRLLPFKDSQCSEVMNVFVFQKNYGIPEIYKNCGFITVFHISPSDGIHQHYLHPESGYFEENIHSVSKIVKKE</sequence>
<evidence type="ECO:0000256" key="1">
    <source>
        <dbReference type="SAM" id="Coils"/>
    </source>
</evidence>
<dbReference type="AlphaFoldDB" id="A0A914Z6R1"/>
<evidence type="ECO:0000313" key="3">
    <source>
        <dbReference type="WBParaSite" id="PSU_v2.g7602.t1"/>
    </source>
</evidence>
<evidence type="ECO:0000313" key="2">
    <source>
        <dbReference type="Proteomes" id="UP000887577"/>
    </source>
</evidence>
<accession>A0A914Z6R1</accession>
<keyword evidence="1" id="KW-0175">Coiled coil</keyword>
<name>A0A914Z6R1_9BILA</name>
<proteinExistence type="predicted"/>
<dbReference type="WBParaSite" id="PSU_v2.g7602.t1">
    <property type="protein sequence ID" value="PSU_v2.g7602.t1"/>
    <property type="gene ID" value="PSU_v2.g7602"/>
</dbReference>
<protein>
    <submittedName>
        <fullName evidence="3">Uncharacterized protein</fullName>
    </submittedName>
</protein>
<dbReference type="Proteomes" id="UP000887577">
    <property type="component" value="Unplaced"/>
</dbReference>
<reference evidence="3" key="1">
    <citation type="submission" date="2022-11" db="UniProtKB">
        <authorList>
            <consortium name="WormBaseParasite"/>
        </authorList>
    </citation>
    <scope>IDENTIFICATION</scope>
</reference>
<keyword evidence="2" id="KW-1185">Reference proteome</keyword>
<feature type="coiled-coil region" evidence="1">
    <location>
        <begin position="63"/>
        <end position="141"/>
    </location>
</feature>